<evidence type="ECO:0000259" key="2">
    <source>
        <dbReference type="Pfam" id="PF01636"/>
    </source>
</evidence>
<dbReference type="RefSeq" id="XP_022582541.1">
    <property type="nucleotide sequence ID" value="XM_022721108.1"/>
</dbReference>
<evidence type="ECO:0000256" key="1">
    <source>
        <dbReference type="SAM" id="MobiDB-lite"/>
    </source>
</evidence>
<feature type="compositionally biased region" description="Basic and acidic residues" evidence="1">
    <location>
        <begin position="1"/>
        <end position="10"/>
    </location>
</feature>
<dbReference type="Proteomes" id="UP000184188">
    <property type="component" value="Unassembled WGS sequence"/>
</dbReference>
<dbReference type="STRING" id="1073090.A0A1L9SLR2"/>
<dbReference type="Gene3D" id="3.90.1200.10">
    <property type="match status" value="1"/>
</dbReference>
<dbReference type="EMBL" id="KV878340">
    <property type="protein sequence ID" value="OJJ48031.1"/>
    <property type="molecule type" value="Genomic_DNA"/>
</dbReference>
<dbReference type="AlphaFoldDB" id="A0A1L9SLR2"/>
<dbReference type="InterPro" id="IPR051678">
    <property type="entry name" value="AGP_Transferase"/>
</dbReference>
<sequence>MPMDYSDRLMKMRNASRQSLETSDTRKPPEPANEDIRESLNISDSVEVVFPLSDVILGYLNLEETVAKPLPDGFSQRLYKFMQASEILWTGPFPRQKMVFKCAPNVVVKAVRKHSDHTEYTTLQFLQNHRPSIPAPRPLGLVRMSGITLIFITYTASKTLDDVWKGLDHAQKSSISNQLDMILKDLRSIPYDPELPLGGVAGEGCKDIRRHLRTSDKPIKTIIEFEDFLSSSPQAHSSIFVELLRQLSLLSQSQTSLLKVVFTHGDLRPDNIMIEMGEDNQLTVSGLLDWEYSGFYPEYYEAVRCTNCLAPCDRNDWYLFLPKCVSPKRYAQWWLLDRVRETMFL</sequence>
<feature type="domain" description="Aminoglycoside phosphotransferase" evidence="2">
    <location>
        <begin position="117"/>
        <end position="306"/>
    </location>
</feature>
<evidence type="ECO:0000313" key="4">
    <source>
        <dbReference type="Proteomes" id="UP000184188"/>
    </source>
</evidence>
<dbReference type="InterPro" id="IPR011009">
    <property type="entry name" value="Kinase-like_dom_sf"/>
</dbReference>
<dbReference type="Pfam" id="PF01636">
    <property type="entry name" value="APH"/>
    <property type="match status" value="1"/>
</dbReference>
<protein>
    <recommendedName>
        <fullName evidence="2">Aminoglycoside phosphotransferase domain-containing protein</fullName>
    </recommendedName>
</protein>
<name>A0A1L9SLR2_9EURO</name>
<evidence type="ECO:0000313" key="3">
    <source>
        <dbReference type="EMBL" id="OJJ48031.1"/>
    </source>
</evidence>
<dbReference type="InterPro" id="IPR002575">
    <property type="entry name" value="Aminoglycoside_PTrfase"/>
</dbReference>
<keyword evidence="4" id="KW-1185">Reference proteome</keyword>
<feature type="region of interest" description="Disordered" evidence="1">
    <location>
        <begin position="1"/>
        <end position="38"/>
    </location>
</feature>
<proteinExistence type="predicted"/>
<dbReference type="VEuPathDB" id="FungiDB:ASPZODRAFT_115452"/>
<dbReference type="CDD" id="cd05120">
    <property type="entry name" value="APH_ChoK_like"/>
    <property type="match status" value="1"/>
</dbReference>
<dbReference type="GeneID" id="34607573"/>
<feature type="compositionally biased region" description="Basic and acidic residues" evidence="1">
    <location>
        <begin position="23"/>
        <end position="38"/>
    </location>
</feature>
<dbReference type="PANTHER" id="PTHR21310:SF58">
    <property type="entry name" value="AMINOGLYCOSIDE PHOSPHOTRANSFERASE DOMAIN-CONTAINING PROTEIN"/>
    <property type="match status" value="1"/>
</dbReference>
<dbReference type="PANTHER" id="PTHR21310">
    <property type="entry name" value="AMINOGLYCOSIDE PHOSPHOTRANSFERASE-RELATED-RELATED"/>
    <property type="match status" value="1"/>
</dbReference>
<organism evidence="3 4">
    <name type="scientific">Penicilliopsis zonata CBS 506.65</name>
    <dbReference type="NCBI Taxonomy" id="1073090"/>
    <lineage>
        <taxon>Eukaryota</taxon>
        <taxon>Fungi</taxon>
        <taxon>Dikarya</taxon>
        <taxon>Ascomycota</taxon>
        <taxon>Pezizomycotina</taxon>
        <taxon>Eurotiomycetes</taxon>
        <taxon>Eurotiomycetidae</taxon>
        <taxon>Eurotiales</taxon>
        <taxon>Aspergillaceae</taxon>
        <taxon>Penicilliopsis</taxon>
    </lineage>
</organism>
<dbReference type="SUPFAM" id="SSF56112">
    <property type="entry name" value="Protein kinase-like (PK-like)"/>
    <property type="match status" value="1"/>
</dbReference>
<reference evidence="4" key="1">
    <citation type="journal article" date="2017" name="Genome Biol.">
        <title>Comparative genomics reveals high biological diversity and specific adaptations in the industrially and medically important fungal genus Aspergillus.</title>
        <authorList>
            <person name="de Vries R.P."/>
            <person name="Riley R."/>
            <person name="Wiebenga A."/>
            <person name="Aguilar-Osorio G."/>
            <person name="Amillis S."/>
            <person name="Uchima C.A."/>
            <person name="Anderluh G."/>
            <person name="Asadollahi M."/>
            <person name="Askin M."/>
            <person name="Barry K."/>
            <person name="Battaglia E."/>
            <person name="Bayram O."/>
            <person name="Benocci T."/>
            <person name="Braus-Stromeyer S.A."/>
            <person name="Caldana C."/>
            <person name="Canovas D."/>
            <person name="Cerqueira G.C."/>
            <person name="Chen F."/>
            <person name="Chen W."/>
            <person name="Choi C."/>
            <person name="Clum A."/>
            <person name="Dos Santos R.A."/>
            <person name="Damasio A.R."/>
            <person name="Diallinas G."/>
            <person name="Emri T."/>
            <person name="Fekete E."/>
            <person name="Flipphi M."/>
            <person name="Freyberg S."/>
            <person name="Gallo A."/>
            <person name="Gournas C."/>
            <person name="Habgood R."/>
            <person name="Hainaut M."/>
            <person name="Harispe M.L."/>
            <person name="Henrissat B."/>
            <person name="Hilden K.S."/>
            <person name="Hope R."/>
            <person name="Hossain A."/>
            <person name="Karabika E."/>
            <person name="Karaffa L."/>
            <person name="Karanyi Z."/>
            <person name="Krasevec N."/>
            <person name="Kuo A."/>
            <person name="Kusch H."/>
            <person name="LaButti K."/>
            <person name="Lagendijk E.L."/>
            <person name="Lapidus A."/>
            <person name="Levasseur A."/>
            <person name="Lindquist E."/>
            <person name="Lipzen A."/>
            <person name="Logrieco A.F."/>
            <person name="MacCabe A."/>
            <person name="Maekelae M.R."/>
            <person name="Malavazi I."/>
            <person name="Melin P."/>
            <person name="Meyer V."/>
            <person name="Mielnichuk N."/>
            <person name="Miskei M."/>
            <person name="Molnar A.P."/>
            <person name="Mule G."/>
            <person name="Ngan C.Y."/>
            <person name="Orejas M."/>
            <person name="Orosz E."/>
            <person name="Ouedraogo J.P."/>
            <person name="Overkamp K.M."/>
            <person name="Park H.-S."/>
            <person name="Perrone G."/>
            <person name="Piumi F."/>
            <person name="Punt P.J."/>
            <person name="Ram A.F."/>
            <person name="Ramon A."/>
            <person name="Rauscher S."/>
            <person name="Record E."/>
            <person name="Riano-Pachon D.M."/>
            <person name="Robert V."/>
            <person name="Roehrig J."/>
            <person name="Ruller R."/>
            <person name="Salamov A."/>
            <person name="Salih N.S."/>
            <person name="Samson R.A."/>
            <person name="Sandor E."/>
            <person name="Sanguinetti M."/>
            <person name="Schuetze T."/>
            <person name="Sepcic K."/>
            <person name="Shelest E."/>
            <person name="Sherlock G."/>
            <person name="Sophianopoulou V."/>
            <person name="Squina F.M."/>
            <person name="Sun H."/>
            <person name="Susca A."/>
            <person name="Todd R.B."/>
            <person name="Tsang A."/>
            <person name="Unkles S.E."/>
            <person name="van de Wiele N."/>
            <person name="van Rossen-Uffink D."/>
            <person name="Oliveira J.V."/>
            <person name="Vesth T.C."/>
            <person name="Visser J."/>
            <person name="Yu J.-H."/>
            <person name="Zhou M."/>
            <person name="Andersen M.R."/>
            <person name="Archer D.B."/>
            <person name="Baker S.E."/>
            <person name="Benoit I."/>
            <person name="Brakhage A.A."/>
            <person name="Braus G.H."/>
            <person name="Fischer R."/>
            <person name="Frisvad J.C."/>
            <person name="Goldman G.H."/>
            <person name="Houbraken J."/>
            <person name="Oakley B."/>
            <person name="Pocsi I."/>
            <person name="Scazzocchio C."/>
            <person name="Seiboth B."/>
            <person name="vanKuyk P.A."/>
            <person name="Wortman J."/>
            <person name="Dyer P.S."/>
            <person name="Grigoriev I.V."/>
        </authorList>
    </citation>
    <scope>NUCLEOTIDE SEQUENCE [LARGE SCALE GENOMIC DNA]</scope>
    <source>
        <strain evidence="4">CBS 506.65</strain>
    </source>
</reference>
<dbReference type="OrthoDB" id="2906425at2759"/>
<gene>
    <name evidence="3" type="ORF">ASPZODRAFT_115452</name>
</gene>
<accession>A0A1L9SLR2</accession>